<dbReference type="RefSeq" id="WP_320182219.1">
    <property type="nucleotide sequence ID" value="NZ_CP138332.1"/>
</dbReference>
<accession>A0ABW6BN72</accession>
<proteinExistence type="predicted"/>
<gene>
    <name evidence="1" type="ORF">ACFS7Y_18775</name>
</gene>
<dbReference type="Proteomes" id="UP001597525">
    <property type="component" value="Unassembled WGS sequence"/>
</dbReference>
<name>A0ABW6BN72_9SPHI</name>
<comment type="caution">
    <text evidence="1">The sequence shown here is derived from an EMBL/GenBank/DDBJ whole genome shotgun (WGS) entry which is preliminary data.</text>
</comment>
<dbReference type="EMBL" id="JBHUPB010000012">
    <property type="protein sequence ID" value="MFD2969446.1"/>
    <property type="molecule type" value="Genomic_DNA"/>
</dbReference>
<reference evidence="2" key="1">
    <citation type="journal article" date="2019" name="Int. J. Syst. Evol. Microbiol.">
        <title>The Global Catalogue of Microorganisms (GCM) 10K type strain sequencing project: providing services to taxonomists for standard genome sequencing and annotation.</title>
        <authorList>
            <consortium name="The Broad Institute Genomics Platform"/>
            <consortium name="The Broad Institute Genome Sequencing Center for Infectious Disease"/>
            <person name="Wu L."/>
            <person name="Ma J."/>
        </authorList>
    </citation>
    <scope>NUCLEOTIDE SEQUENCE [LARGE SCALE GENOMIC DNA]</scope>
    <source>
        <strain evidence="2">KCTC 22814</strain>
    </source>
</reference>
<evidence type="ECO:0000313" key="1">
    <source>
        <dbReference type="EMBL" id="MFD2969446.1"/>
    </source>
</evidence>
<keyword evidence="2" id="KW-1185">Reference proteome</keyword>
<organism evidence="1 2">
    <name type="scientific">Sphingobacterium bambusae</name>
    <dbReference type="NCBI Taxonomy" id="662858"/>
    <lineage>
        <taxon>Bacteria</taxon>
        <taxon>Pseudomonadati</taxon>
        <taxon>Bacteroidota</taxon>
        <taxon>Sphingobacteriia</taxon>
        <taxon>Sphingobacteriales</taxon>
        <taxon>Sphingobacteriaceae</taxon>
        <taxon>Sphingobacterium</taxon>
    </lineage>
</organism>
<protein>
    <submittedName>
        <fullName evidence="1">Uncharacterized protein</fullName>
    </submittedName>
</protein>
<evidence type="ECO:0000313" key="2">
    <source>
        <dbReference type="Proteomes" id="UP001597525"/>
    </source>
</evidence>
<sequence>MVFNINSSVDFEINDWDHWKDIYSVIDALLSKFEIKEDCHIRTFQTFTFENKWLGFGRMKWNLGNNKKWTSKYKTKEFANKNLIFLGTEVWSPHWDKVISTVYPPNFFLKIYNESTNKGIIIAIPIRIYKRNSEFIEQTVGKIKTLIPAEESTVFKRYWTSFSIFQNDLQDITYREISNARRNRDTEIT</sequence>